<name>A0A937DIN6_9BACT</name>
<reference evidence="2" key="1">
    <citation type="submission" date="2021-01" db="EMBL/GenBank/DDBJ databases">
        <title>Marivirga sp. nov., isolated from intertidal surface sediments.</title>
        <authorList>
            <person name="Zhang M."/>
        </authorList>
    </citation>
    <scope>NUCLEOTIDE SEQUENCE</scope>
    <source>
        <strain evidence="2">SM1354</strain>
    </source>
</reference>
<evidence type="ECO:0000256" key="1">
    <source>
        <dbReference type="SAM" id="SignalP"/>
    </source>
</evidence>
<evidence type="ECO:0000313" key="2">
    <source>
        <dbReference type="EMBL" id="MBL0765170.1"/>
    </source>
</evidence>
<evidence type="ECO:0000313" key="3">
    <source>
        <dbReference type="Proteomes" id="UP000642920"/>
    </source>
</evidence>
<organism evidence="2 3">
    <name type="scientific">Marivirga atlantica</name>
    <dbReference type="NCBI Taxonomy" id="1548457"/>
    <lineage>
        <taxon>Bacteria</taxon>
        <taxon>Pseudomonadati</taxon>
        <taxon>Bacteroidota</taxon>
        <taxon>Cytophagia</taxon>
        <taxon>Cytophagales</taxon>
        <taxon>Marivirgaceae</taxon>
        <taxon>Marivirga</taxon>
    </lineage>
</organism>
<dbReference type="RefSeq" id="WP_201919552.1">
    <property type="nucleotide sequence ID" value="NZ_JAERQG010000002.1"/>
</dbReference>
<dbReference type="Pfam" id="PF20230">
    <property type="entry name" value="DUF6588"/>
    <property type="match status" value="1"/>
</dbReference>
<keyword evidence="3" id="KW-1185">Reference proteome</keyword>
<gene>
    <name evidence="2" type="ORF">JKP34_07910</name>
</gene>
<dbReference type="AlphaFoldDB" id="A0A937DIN6"/>
<dbReference type="InterPro" id="IPR046495">
    <property type="entry name" value="DUF6588"/>
</dbReference>
<comment type="caution">
    <text evidence="2">The sequence shown here is derived from an EMBL/GenBank/DDBJ whole genome shotgun (WGS) entry which is preliminary data.</text>
</comment>
<feature type="chain" id="PRO_5037942517" description="Outer membrane protein beta-barrel domain-containing protein" evidence="1">
    <location>
        <begin position="27"/>
        <end position="352"/>
    </location>
</feature>
<protein>
    <recommendedName>
        <fullName evidence="4">Outer membrane protein beta-barrel domain-containing protein</fullName>
    </recommendedName>
</protein>
<keyword evidence="1" id="KW-0732">Signal</keyword>
<proteinExistence type="predicted"/>
<dbReference type="EMBL" id="JAERQG010000002">
    <property type="protein sequence ID" value="MBL0765170.1"/>
    <property type="molecule type" value="Genomic_DNA"/>
</dbReference>
<accession>A0A937DIN6</accession>
<evidence type="ECO:0008006" key="4">
    <source>
        <dbReference type="Google" id="ProtNLM"/>
    </source>
</evidence>
<sequence>MKQSYKYLLGLALASLLMLNSLNAQNFEEVINSSSQDANTYLKNYMNPFAGSLGNGLANGWYNTARPHKTLGFDLTTTVSLAAIPDSEKMFEFIGADYNNIDLVNETTGASLSGEMLPTFAGGEYSGEGVLEVSGSRELAGGVTVNDTQQFGVPDGLGLDEFPGPLAVPVPSVQLGIGIVKKTELVIRFTPEINVDDVSFKQFGFGIKHDVKQWIPGMKLLPFDLSGFFGFNKITSEYYIDQEKGQYAEFTSSATTVQAIISKKLLFFTPYAGLGFNIVNSSFNVLGDYTFDDGTGGEVTVTDPVGIDFDGSGGPRFTIGARLKILWVLSLHADYTFQKYNTTTVGFGINIR</sequence>
<dbReference type="Proteomes" id="UP000642920">
    <property type="component" value="Unassembled WGS sequence"/>
</dbReference>
<feature type="signal peptide" evidence="1">
    <location>
        <begin position="1"/>
        <end position="26"/>
    </location>
</feature>